<evidence type="ECO:0000256" key="6">
    <source>
        <dbReference type="ARBA" id="ARBA00022884"/>
    </source>
</evidence>
<comment type="catalytic activity">
    <reaction evidence="7">
        <text>Endonucleolytic cleavage of RNA, removing 5'-extranucleotides from tRNA precursor.</text>
        <dbReference type="EC" id="3.1.26.5"/>
    </reaction>
</comment>
<comment type="subunit">
    <text evidence="7">Consists of a catalytic RNA component (M1 or rnpB) and a protein subunit.</text>
</comment>
<evidence type="ECO:0000256" key="3">
    <source>
        <dbReference type="ARBA" id="ARBA00022722"/>
    </source>
</evidence>
<dbReference type="PANTHER" id="PTHR33992">
    <property type="entry name" value="RIBONUCLEASE P PROTEIN COMPONENT"/>
    <property type="match status" value="1"/>
</dbReference>
<evidence type="ECO:0000256" key="2">
    <source>
        <dbReference type="ARBA" id="ARBA00022694"/>
    </source>
</evidence>
<dbReference type="GO" id="GO:0042781">
    <property type="term" value="F:3'-tRNA processing endoribonuclease activity"/>
    <property type="evidence" value="ECO:0007669"/>
    <property type="project" value="TreeGrafter"/>
</dbReference>
<proteinExistence type="inferred from homology"/>
<dbReference type="GO" id="GO:0001682">
    <property type="term" value="P:tRNA 5'-leader removal"/>
    <property type="evidence" value="ECO:0007669"/>
    <property type="project" value="UniProtKB-UniRule"/>
</dbReference>
<protein>
    <recommendedName>
        <fullName evidence="7 8">Ribonuclease P protein component</fullName>
        <shortName evidence="7">RNase P protein</shortName>
        <shortName evidence="7">RNaseP protein</shortName>
        <ecNumber evidence="7 8">3.1.26.5</ecNumber>
    </recommendedName>
    <alternativeName>
        <fullName evidence="7">Protein C5</fullName>
    </alternativeName>
</protein>
<evidence type="ECO:0000256" key="7">
    <source>
        <dbReference type="HAMAP-Rule" id="MF_00227"/>
    </source>
</evidence>
<evidence type="ECO:0000256" key="1">
    <source>
        <dbReference type="ARBA" id="ARBA00002663"/>
    </source>
</evidence>
<dbReference type="Gene3D" id="3.30.230.10">
    <property type="match status" value="1"/>
</dbReference>
<dbReference type="SUPFAM" id="SSF54211">
    <property type="entry name" value="Ribosomal protein S5 domain 2-like"/>
    <property type="match status" value="1"/>
</dbReference>
<comment type="function">
    <text evidence="1 7">RNaseP catalyzes the removal of the 5'-leader sequence from pre-tRNA to produce the mature 5'-terminus. It can also cleave other RNA substrates such as 4.5S RNA. The protein component plays an auxiliary but essential role in vivo by binding to the 5'-leader sequence and broadening the substrate specificity of the ribozyme.</text>
</comment>
<keyword evidence="3 7" id="KW-0540">Nuclease</keyword>
<keyword evidence="5 7" id="KW-0378">Hydrolase</keyword>
<keyword evidence="6 7" id="KW-0694">RNA-binding</keyword>
<dbReference type="GeneID" id="64408479"/>
<sequence length="114" mass="12577">MLPRSRRLRRSTDFTATFRQGVRAGTPSVVVHVAVSNRNPSEETRVGFVVSKAIGNAVTRNRVKRRLRHLAAGLPTPFVADVVVRALPPSSSEPERLAGDLESAWRRAFTRATC</sequence>
<keyword evidence="4 7" id="KW-0255">Endonuclease</keyword>
<name>A0A3S4UWW5_9ACTN</name>
<dbReference type="Pfam" id="PF00825">
    <property type="entry name" value="Ribonuclease_P"/>
    <property type="match status" value="1"/>
</dbReference>
<dbReference type="EC" id="3.1.26.5" evidence="7 8"/>
<dbReference type="InterPro" id="IPR020539">
    <property type="entry name" value="RNase_P_CS"/>
</dbReference>
<dbReference type="NCBIfam" id="TIGR00188">
    <property type="entry name" value="rnpA"/>
    <property type="match status" value="1"/>
</dbReference>
<dbReference type="GO" id="GO:0000049">
    <property type="term" value="F:tRNA binding"/>
    <property type="evidence" value="ECO:0007669"/>
    <property type="project" value="UniProtKB-UniRule"/>
</dbReference>
<gene>
    <name evidence="7 9" type="primary">rnpA</name>
    <name evidence="9" type="ORF">NCTC12967_03080</name>
</gene>
<evidence type="ECO:0000313" key="9">
    <source>
        <dbReference type="EMBL" id="VEH71752.1"/>
    </source>
</evidence>
<dbReference type="InterPro" id="IPR000100">
    <property type="entry name" value="RNase_P"/>
</dbReference>
<dbReference type="PANTHER" id="PTHR33992:SF1">
    <property type="entry name" value="RIBONUCLEASE P PROTEIN COMPONENT"/>
    <property type="match status" value="1"/>
</dbReference>
<evidence type="ECO:0000313" key="10">
    <source>
        <dbReference type="Proteomes" id="UP000273044"/>
    </source>
</evidence>
<comment type="similarity">
    <text evidence="7">Belongs to the RnpA family.</text>
</comment>
<keyword evidence="10" id="KW-1185">Reference proteome</keyword>
<evidence type="ECO:0000256" key="5">
    <source>
        <dbReference type="ARBA" id="ARBA00022801"/>
    </source>
</evidence>
<dbReference type="EMBL" id="LR134406">
    <property type="protein sequence ID" value="VEH71752.1"/>
    <property type="molecule type" value="Genomic_DNA"/>
</dbReference>
<dbReference type="AlphaFoldDB" id="A0A3S4UWW5"/>
<reference evidence="9 10" key="1">
    <citation type="submission" date="2018-12" db="EMBL/GenBank/DDBJ databases">
        <authorList>
            <consortium name="Pathogen Informatics"/>
        </authorList>
    </citation>
    <scope>NUCLEOTIDE SEQUENCE [LARGE SCALE GENOMIC DNA]</scope>
    <source>
        <strain evidence="9 10">NCTC12967</strain>
    </source>
</reference>
<dbReference type="PROSITE" id="PS00648">
    <property type="entry name" value="RIBONUCLEASE_P"/>
    <property type="match status" value="1"/>
</dbReference>
<dbReference type="RefSeq" id="WP_061788065.1">
    <property type="nucleotide sequence ID" value="NZ_CAJZDL010000044.1"/>
</dbReference>
<accession>A0A3S4UWW5</accession>
<organism evidence="9 10">
    <name type="scientific">Arachnia propionica</name>
    <dbReference type="NCBI Taxonomy" id="1750"/>
    <lineage>
        <taxon>Bacteria</taxon>
        <taxon>Bacillati</taxon>
        <taxon>Actinomycetota</taxon>
        <taxon>Actinomycetes</taxon>
        <taxon>Propionibacteriales</taxon>
        <taxon>Propionibacteriaceae</taxon>
        <taxon>Arachnia</taxon>
    </lineage>
</organism>
<dbReference type="InterPro" id="IPR020568">
    <property type="entry name" value="Ribosomal_Su5_D2-typ_SF"/>
</dbReference>
<keyword evidence="2 7" id="KW-0819">tRNA processing</keyword>
<dbReference type="GO" id="GO:0004526">
    <property type="term" value="F:ribonuclease P activity"/>
    <property type="evidence" value="ECO:0007669"/>
    <property type="project" value="UniProtKB-UniRule"/>
</dbReference>
<evidence type="ECO:0000256" key="4">
    <source>
        <dbReference type="ARBA" id="ARBA00022759"/>
    </source>
</evidence>
<dbReference type="GO" id="GO:0030677">
    <property type="term" value="C:ribonuclease P complex"/>
    <property type="evidence" value="ECO:0007669"/>
    <property type="project" value="TreeGrafter"/>
</dbReference>
<dbReference type="InterPro" id="IPR014721">
    <property type="entry name" value="Ribsml_uS5_D2-typ_fold_subgr"/>
</dbReference>
<evidence type="ECO:0000256" key="8">
    <source>
        <dbReference type="NCBIfam" id="TIGR00188"/>
    </source>
</evidence>
<dbReference type="Proteomes" id="UP000273044">
    <property type="component" value="Chromosome"/>
</dbReference>
<dbReference type="HAMAP" id="MF_00227">
    <property type="entry name" value="RNase_P"/>
    <property type="match status" value="1"/>
</dbReference>